<organism evidence="2 3">
    <name type="scientific">Nguyenibacter vanlangensis</name>
    <dbReference type="NCBI Taxonomy" id="1216886"/>
    <lineage>
        <taxon>Bacteria</taxon>
        <taxon>Pseudomonadati</taxon>
        <taxon>Pseudomonadota</taxon>
        <taxon>Alphaproteobacteria</taxon>
        <taxon>Acetobacterales</taxon>
        <taxon>Acetobacteraceae</taxon>
        <taxon>Nguyenibacter</taxon>
    </lineage>
</organism>
<dbReference type="EMBL" id="CP152276">
    <property type="protein sequence ID" value="XAE44510.1"/>
    <property type="molecule type" value="Genomic_DNA"/>
</dbReference>
<evidence type="ECO:0000313" key="2">
    <source>
        <dbReference type="EMBL" id="XAE44510.1"/>
    </source>
</evidence>
<reference evidence="2 3" key="1">
    <citation type="submission" date="2024-04" db="EMBL/GenBank/DDBJ databases">
        <title>Complete genome sequence of Nguyenibacter vanlangesis HBCM-1154, a strain capable of nitrogen fixation, IAA production, and phosphorus solubilization isolated from sugarcane soil.</title>
        <authorList>
            <person name="MY HANH P."/>
        </authorList>
    </citation>
    <scope>NUCLEOTIDE SEQUENCE [LARGE SCALE GENOMIC DNA]</scope>
    <source>
        <strain evidence="2 3">HBCM 1154</strain>
    </source>
</reference>
<evidence type="ECO:0000313" key="3">
    <source>
        <dbReference type="Proteomes" id="UP001449795"/>
    </source>
</evidence>
<keyword evidence="3" id="KW-1185">Reference proteome</keyword>
<dbReference type="RefSeq" id="WP_342629762.1">
    <property type="nucleotide sequence ID" value="NZ_CP152276.1"/>
</dbReference>
<dbReference type="Proteomes" id="UP001449795">
    <property type="component" value="Chromosome"/>
</dbReference>
<dbReference type="InterPro" id="IPR021795">
    <property type="entry name" value="DUF3363"/>
</dbReference>
<name>A0ABZ3D9Q4_9PROT</name>
<proteinExistence type="predicted"/>
<accession>A0ABZ3D9Q4</accession>
<evidence type="ECO:0000256" key="1">
    <source>
        <dbReference type="SAM" id="MobiDB-lite"/>
    </source>
</evidence>
<feature type="region of interest" description="Disordered" evidence="1">
    <location>
        <begin position="1"/>
        <end position="67"/>
    </location>
</feature>
<protein>
    <submittedName>
        <fullName evidence="2">DUF3363 domain-containing protein</fullName>
    </submittedName>
</protein>
<gene>
    <name evidence="2" type="ORF">AAC691_08825</name>
</gene>
<sequence length="587" mass="64837">MRRPRDPPGEGSAVRPRLGRIRGDRPPRLARTQILVARQRAGSGRGRQGHQQGAASTRRPSGGRGGVAAWQAGHALLAQRARRVVVKARIVRHGAKMTPLRAHLSYLRREGVTRDGQPARMFDAAGDDADAGAFARRAEGDRRHFRFIVSPEDAAELTDLHAHTRDLVRQMEQDLGIGLDWVAVDHWNTDNPHVHLIVRGQTDRGADLTIHREYIIRGLRARAEDLATMELGPRSEREIRHRLGREVAAERWTQLDRTLQRMAEQQPEGIVDLRPSAAGPEDDPEIRSLLIGRLQRLEAMGLAQPEGSAQWRLSENAEQTLRDMGLRGDIIRTMNRALGRETSDAIIHDLAGPAQPVVGRVAGKGLDDELAGRPYLMVEGVDGRSHYVRLGPAAAITDIPDNAIVRAATDRGGRWTSVRVLSDWSLDRQVTAQGATWLDRELVAREKTPLAPSGFGGEVGAALESRTKHLVGQGLARRRGQQVLFVSDLLGTLQREELAAVAKTIGHETGLTHHAMTDGETVRGRYHRRETLASGRFALIVNDAEGEFSLVPWRPEVERALGRDVAATLRGQSVTWQFGSDRGLEVW</sequence>
<dbReference type="Pfam" id="PF11843">
    <property type="entry name" value="DUF3363"/>
    <property type="match status" value="2"/>
</dbReference>